<dbReference type="GO" id="GO:0005886">
    <property type="term" value="C:plasma membrane"/>
    <property type="evidence" value="ECO:0007669"/>
    <property type="project" value="TreeGrafter"/>
</dbReference>
<gene>
    <name evidence="7" type="ORF">DI565_02360</name>
</gene>
<feature type="transmembrane region" description="Helical" evidence="5">
    <location>
        <begin position="116"/>
        <end position="138"/>
    </location>
</feature>
<keyword evidence="4 5" id="KW-0472">Membrane</keyword>
<feature type="transmembrane region" description="Helical" evidence="5">
    <location>
        <begin position="232"/>
        <end position="252"/>
    </location>
</feature>
<organism evidence="7 8">
    <name type="scientific">Ancylobacter novellus</name>
    <name type="common">Thiobacillus novellus</name>
    <dbReference type="NCBI Taxonomy" id="921"/>
    <lineage>
        <taxon>Bacteria</taxon>
        <taxon>Pseudomonadati</taxon>
        <taxon>Pseudomonadota</taxon>
        <taxon>Alphaproteobacteria</taxon>
        <taxon>Hyphomicrobiales</taxon>
        <taxon>Xanthobacteraceae</taxon>
        <taxon>Ancylobacter</taxon>
    </lineage>
</organism>
<evidence type="ECO:0000256" key="4">
    <source>
        <dbReference type="ARBA" id="ARBA00023136"/>
    </source>
</evidence>
<evidence type="ECO:0000256" key="2">
    <source>
        <dbReference type="ARBA" id="ARBA00022692"/>
    </source>
</evidence>
<feature type="transmembrane region" description="Helical" evidence="5">
    <location>
        <begin position="358"/>
        <end position="376"/>
    </location>
</feature>
<dbReference type="PANTHER" id="PTHR37958:SF1">
    <property type="entry name" value="SODIUM-POTASSIUM_PROTON ANTIPORTER CHAA"/>
    <property type="match status" value="1"/>
</dbReference>
<dbReference type="InterPro" id="IPR052946">
    <property type="entry name" value="Alkaline_pH_Ca-Antiporter"/>
</dbReference>
<evidence type="ECO:0000313" key="8">
    <source>
        <dbReference type="Proteomes" id="UP000249577"/>
    </source>
</evidence>
<feature type="transmembrane region" description="Helical" evidence="5">
    <location>
        <begin position="50"/>
        <end position="70"/>
    </location>
</feature>
<dbReference type="PANTHER" id="PTHR37958">
    <property type="entry name" value="SODIUM-POTASSIUM/PROTON ANTIPORTER CHAA"/>
    <property type="match status" value="1"/>
</dbReference>
<dbReference type="Pfam" id="PF01699">
    <property type="entry name" value="Na_Ca_ex"/>
    <property type="match status" value="2"/>
</dbReference>
<dbReference type="InterPro" id="IPR004837">
    <property type="entry name" value="NaCa_Exmemb"/>
</dbReference>
<evidence type="ECO:0000259" key="6">
    <source>
        <dbReference type="Pfam" id="PF01699"/>
    </source>
</evidence>
<feature type="transmembrane region" description="Helical" evidence="5">
    <location>
        <begin position="301"/>
        <end position="325"/>
    </location>
</feature>
<dbReference type="GO" id="GO:0015385">
    <property type="term" value="F:sodium:proton antiporter activity"/>
    <property type="evidence" value="ECO:0007669"/>
    <property type="project" value="TreeGrafter"/>
</dbReference>
<keyword evidence="2 5" id="KW-0812">Transmembrane</keyword>
<dbReference type="EMBL" id="QFPN01000001">
    <property type="protein sequence ID" value="PZQ19238.1"/>
    <property type="molecule type" value="Genomic_DNA"/>
</dbReference>
<dbReference type="Proteomes" id="UP000249577">
    <property type="component" value="Unassembled WGS sequence"/>
</dbReference>
<feature type="transmembrane region" description="Helical" evidence="5">
    <location>
        <begin position="82"/>
        <end position="104"/>
    </location>
</feature>
<name>A0A2W5KUV1_ANCNO</name>
<feature type="domain" description="Sodium/calcium exchanger membrane region" evidence="6">
    <location>
        <begin position="50"/>
        <end position="203"/>
    </location>
</feature>
<sequence>MTAAAIDAHAHQDPKMPIMAWAPPLVGLAFVGALKAMGLDAGYDGSSASLIVAITLVPVLFGAVFAAVYHAELIAHRTGEPYGTLVLAMAVTVMEVALLASALLGEKPNPTLTRDTIFAVVMIVGNGLVGVCILLGGLRHKEQSFRVTGANAYLAVLMPLATLSLVLPNYTVAAPGGAYSPSQLAFAGFATLAIYLAFLYTQTVRNREYFAVVIEGDDQADKAHVPSNRATMISFGFLLASLGVVILLSKTFTATVSVGLNAAGAPAAVAGVIVAFLILLPEFSAAVRAARANKLQKSVNLALGSACATIGLTIPAIATLSLAYGAPLELGLDSKDTVILFVTFAVALLTFGTGRTNILYGLIHLVLFATYCFTILSP</sequence>
<evidence type="ECO:0000313" key="7">
    <source>
        <dbReference type="EMBL" id="PZQ19238.1"/>
    </source>
</evidence>
<comment type="subcellular location">
    <subcellularLocation>
        <location evidence="1">Membrane</location>
        <topology evidence="1">Multi-pass membrane protein</topology>
    </subcellularLocation>
</comment>
<evidence type="ECO:0000256" key="3">
    <source>
        <dbReference type="ARBA" id="ARBA00022989"/>
    </source>
</evidence>
<comment type="caution">
    <text evidence="7">The sequence shown here is derived from an EMBL/GenBank/DDBJ whole genome shotgun (WGS) entry which is preliminary data.</text>
</comment>
<feature type="transmembrane region" description="Helical" evidence="5">
    <location>
        <begin position="258"/>
        <end position="280"/>
    </location>
</feature>
<proteinExistence type="predicted"/>
<reference evidence="7 8" key="1">
    <citation type="submission" date="2017-08" db="EMBL/GenBank/DDBJ databases">
        <title>Infants hospitalized years apart are colonized by the same room-sourced microbial strains.</title>
        <authorList>
            <person name="Brooks B."/>
            <person name="Olm M.R."/>
            <person name="Firek B.A."/>
            <person name="Baker R."/>
            <person name="Thomas B.C."/>
            <person name="Morowitz M.J."/>
            <person name="Banfield J.F."/>
        </authorList>
    </citation>
    <scope>NUCLEOTIDE SEQUENCE [LARGE SCALE GENOMIC DNA]</scope>
    <source>
        <strain evidence="7">S2_005_003_R2_43</strain>
    </source>
</reference>
<dbReference type="AlphaFoldDB" id="A0A2W5KUV1"/>
<evidence type="ECO:0000256" key="5">
    <source>
        <dbReference type="SAM" id="Phobius"/>
    </source>
</evidence>
<keyword evidence="3 5" id="KW-1133">Transmembrane helix</keyword>
<feature type="transmembrane region" description="Helical" evidence="5">
    <location>
        <begin position="150"/>
        <end position="170"/>
    </location>
</feature>
<evidence type="ECO:0000256" key="1">
    <source>
        <dbReference type="ARBA" id="ARBA00004141"/>
    </source>
</evidence>
<feature type="transmembrane region" description="Helical" evidence="5">
    <location>
        <begin position="182"/>
        <end position="200"/>
    </location>
</feature>
<feature type="transmembrane region" description="Helical" evidence="5">
    <location>
        <begin position="18"/>
        <end position="38"/>
    </location>
</feature>
<dbReference type="GO" id="GO:0015386">
    <property type="term" value="F:potassium:proton antiporter activity"/>
    <property type="evidence" value="ECO:0007669"/>
    <property type="project" value="TreeGrafter"/>
</dbReference>
<feature type="domain" description="Sodium/calcium exchanger membrane region" evidence="6">
    <location>
        <begin position="234"/>
        <end position="375"/>
    </location>
</feature>
<protein>
    <submittedName>
        <fullName evidence="7">Ionic transporter y4hA</fullName>
    </submittedName>
</protein>
<accession>A0A2W5KUV1</accession>
<feature type="transmembrane region" description="Helical" evidence="5">
    <location>
        <begin position="337"/>
        <end position="353"/>
    </location>
</feature>